<protein>
    <submittedName>
        <fullName evidence="1">Uncharacterized protein</fullName>
    </submittedName>
</protein>
<name>A0A2N0P7Y9_9GLOM</name>
<evidence type="ECO:0000313" key="2">
    <source>
        <dbReference type="Proteomes" id="UP000232722"/>
    </source>
</evidence>
<evidence type="ECO:0000313" key="1">
    <source>
        <dbReference type="EMBL" id="PKC02949.1"/>
    </source>
</evidence>
<comment type="caution">
    <text evidence="1">The sequence shown here is derived from an EMBL/GenBank/DDBJ whole genome shotgun (WGS) entry which is preliminary data.</text>
</comment>
<reference evidence="1 2" key="2">
    <citation type="submission" date="2017-09" db="EMBL/GenBank/DDBJ databases">
        <title>Extensive intraspecific genome diversity in a model arbuscular mycorrhizal fungus.</title>
        <authorList>
            <person name="Chen E.C."/>
            <person name="Morin E."/>
            <person name="Beaudet D."/>
            <person name="Noel J."/>
            <person name="Ndikumana S."/>
            <person name="Charron P."/>
            <person name="St-Onge C."/>
            <person name="Giorgi J."/>
            <person name="Grigoriev I.V."/>
            <person name="Roux C."/>
            <person name="Martin F.M."/>
            <person name="Corradi N."/>
        </authorList>
    </citation>
    <scope>NUCLEOTIDE SEQUENCE [LARGE SCALE GENOMIC DNA]</scope>
    <source>
        <strain evidence="1 2">A5</strain>
    </source>
</reference>
<dbReference type="Proteomes" id="UP000232722">
    <property type="component" value="Unassembled WGS sequence"/>
</dbReference>
<sequence>MLISFTLYKNNLDEHNDKHINYNENYSKNLSNEDMKNEKYIQKTPLQEIWVLPF</sequence>
<proteinExistence type="predicted"/>
<accession>A0A2N0P7Y9</accession>
<organism evidence="1 2">
    <name type="scientific">Rhizophagus irregularis</name>
    <dbReference type="NCBI Taxonomy" id="588596"/>
    <lineage>
        <taxon>Eukaryota</taxon>
        <taxon>Fungi</taxon>
        <taxon>Fungi incertae sedis</taxon>
        <taxon>Mucoromycota</taxon>
        <taxon>Glomeromycotina</taxon>
        <taxon>Glomeromycetes</taxon>
        <taxon>Glomerales</taxon>
        <taxon>Glomeraceae</taxon>
        <taxon>Rhizophagus</taxon>
    </lineage>
</organism>
<dbReference type="EMBL" id="LLXJ01001284">
    <property type="protein sequence ID" value="PKC02949.1"/>
    <property type="molecule type" value="Genomic_DNA"/>
</dbReference>
<reference evidence="1 2" key="1">
    <citation type="submission" date="2016-04" db="EMBL/GenBank/DDBJ databases">
        <title>Genome analyses suggest a sexual origin of heterokaryosis in a supposedly ancient asexual fungus.</title>
        <authorList>
            <person name="Ropars J."/>
            <person name="Sedzielewska K."/>
            <person name="Noel J."/>
            <person name="Charron P."/>
            <person name="Farinelli L."/>
            <person name="Marton T."/>
            <person name="Kruger M."/>
            <person name="Pelin A."/>
            <person name="Brachmann A."/>
            <person name="Corradi N."/>
        </authorList>
    </citation>
    <scope>NUCLEOTIDE SEQUENCE [LARGE SCALE GENOMIC DNA]</scope>
    <source>
        <strain evidence="1 2">A5</strain>
    </source>
</reference>
<dbReference type="AlphaFoldDB" id="A0A2N0P7Y9"/>
<dbReference type="VEuPathDB" id="FungiDB:RhiirA1_447648"/>
<gene>
    <name evidence="1" type="ORF">RhiirA5_424499</name>
</gene>